<comment type="subcellular location">
    <subcellularLocation>
        <location evidence="1 7">Membrane</location>
        <topology evidence="1 7">Multi-pass membrane protein</topology>
    </subcellularLocation>
</comment>
<dbReference type="Pfam" id="PF00335">
    <property type="entry name" value="Tetraspanin"/>
    <property type="match status" value="1"/>
</dbReference>
<protein>
    <recommendedName>
        <fullName evidence="7">Tetraspanin</fullName>
    </recommendedName>
</protein>
<dbReference type="EnsemblMetazoa" id="G5954.7">
    <property type="protein sequence ID" value="G5954.7:cds"/>
    <property type="gene ID" value="G5954"/>
</dbReference>
<evidence type="ECO:0000256" key="7">
    <source>
        <dbReference type="RuleBase" id="RU361218"/>
    </source>
</evidence>
<evidence type="ECO:0000313" key="8">
    <source>
        <dbReference type="EnsemblMetazoa" id="G5954.7:cds"/>
    </source>
</evidence>
<proteinExistence type="inferred from homology"/>
<dbReference type="SUPFAM" id="SSF48652">
    <property type="entry name" value="Tetraspanin"/>
    <property type="match status" value="1"/>
</dbReference>
<evidence type="ECO:0000313" key="9">
    <source>
        <dbReference type="Proteomes" id="UP000005408"/>
    </source>
</evidence>
<keyword evidence="3 7" id="KW-0812">Transmembrane</keyword>
<evidence type="ECO:0000256" key="6">
    <source>
        <dbReference type="PIRSR" id="PIRSR002419-1"/>
    </source>
</evidence>
<dbReference type="PRINTS" id="PR00259">
    <property type="entry name" value="TMFOUR"/>
</dbReference>
<feature type="disulfide bond" evidence="6">
    <location>
        <begin position="146"/>
        <end position="163"/>
    </location>
</feature>
<evidence type="ECO:0000256" key="3">
    <source>
        <dbReference type="ARBA" id="ARBA00022692"/>
    </source>
</evidence>
<feature type="transmembrane region" description="Helical" evidence="7">
    <location>
        <begin position="196"/>
        <end position="222"/>
    </location>
</feature>
<comment type="similarity">
    <text evidence="2 7">Belongs to the tetraspanin (TM4SF) family.</text>
</comment>
<dbReference type="InterPro" id="IPR000301">
    <property type="entry name" value="Tetraspanin_animals"/>
</dbReference>
<keyword evidence="9" id="KW-1185">Reference proteome</keyword>
<sequence>MACCFCSFRRMKTTFLLLNTILWFAGPALLGVSIWQYIKLMSYDPVLEISKFEIPVIIYITAGIASTFNGIIGCVGGVNGRKGTILLFLFFLVVIFGAEVYASVELFRFYDEVPGYIHGRILKFTHDFHSASKKQLDNLQLEMQCCGSTNSTNWVDGKIPHTCFQKSITNNYTHDTIHNQECSEVLEEWTKENLLIIGWGGFSFSVVQVFGIVLSSCFYYTLRNEFG</sequence>
<evidence type="ECO:0000256" key="1">
    <source>
        <dbReference type="ARBA" id="ARBA00004141"/>
    </source>
</evidence>
<evidence type="ECO:0000256" key="4">
    <source>
        <dbReference type="ARBA" id="ARBA00022989"/>
    </source>
</evidence>
<evidence type="ECO:0000256" key="5">
    <source>
        <dbReference type="ARBA" id="ARBA00023136"/>
    </source>
</evidence>
<dbReference type="GO" id="GO:0005886">
    <property type="term" value="C:plasma membrane"/>
    <property type="evidence" value="ECO:0007669"/>
    <property type="project" value="TreeGrafter"/>
</dbReference>
<feature type="transmembrane region" description="Helical" evidence="7">
    <location>
        <begin position="56"/>
        <end position="78"/>
    </location>
</feature>
<keyword evidence="5 7" id="KW-0472">Membrane</keyword>
<reference evidence="8" key="1">
    <citation type="submission" date="2022-08" db="UniProtKB">
        <authorList>
            <consortium name="EnsemblMetazoa"/>
        </authorList>
    </citation>
    <scope>IDENTIFICATION</scope>
    <source>
        <strain evidence="8">05x7-T-G4-1.051#20</strain>
    </source>
</reference>
<name>A0A8W8N9W3_MAGGI</name>
<dbReference type="InterPro" id="IPR008952">
    <property type="entry name" value="Tetraspanin_EC2_sf"/>
</dbReference>
<dbReference type="PANTHER" id="PTHR19282:SF544">
    <property type="entry name" value="TETRASPANIN"/>
    <property type="match status" value="1"/>
</dbReference>
<feature type="transmembrane region" description="Helical" evidence="7">
    <location>
        <begin position="15"/>
        <end position="36"/>
    </location>
</feature>
<dbReference type="Gene3D" id="1.10.1450.10">
    <property type="entry name" value="Tetraspanin"/>
    <property type="match status" value="1"/>
</dbReference>
<dbReference type="InterPro" id="IPR018499">
    <property type="entry name" value="Tetraspanin/Peripherin"/>
</dbReference>
<keyword evidence="6" id="KW-1015">Disulfide bond</keyword>
<dbReference type="Proteomes" id="UP000005408">
    <property type="component" value="Unassembled WGS sequence"/>
</dbReference>
<dbReference type="PANTHER" id="PTHR19282">
    <property type="entry name" value="TETRASPANIN"/>
    <property type="match status" value="1"/>
</dbReference>
<dbReference type="AlphaFoldDB" id="A0A8W8N9W3"/>
<evidence type="ECO:0000256" key="2">
    <source>
        <dbReference type="ARBA" id="ARBA00006840"/>
    </source>
</evidence>
<keyword evidence="4 7" id="KW-1133">Transmembrane helix</keyword>
<accession>A0A8W8N9W3</accession>
<organism evidence="8 9">
    <name type="scientific">Magallana gigas</name>
    <name type="common">Pacific oyster</name>
    <name type="synonym">Crassostrea gigas</name>
    <dbReference type="NCBI Taxonomy" id="29159"/>
    <lineage>
        <taxon>Eukaryota</taxon>
        <taxon>Metazoa</taxon>
        <taxon>Spiralia</taxon>
        <taxon>Lophotrochozoa</taxon>
        <taxon>Mollusca</taxon>
        <taxon>Bivalvia</taxon>
        <taxon>Autobranchia</taxon>
        <taxon>Pteriomorphia</taxon>
        <taxon>Ostreida</taxon>
        <taxon>Ostreoidea</taxon>
        <taxon>Ostreidae</taxon>
        <taxon>Magallana</taxon>
    </lineage>
</organism>
<dbReference type="PIRSF" id="PIRSF002419">
    <property type="entry name" value="Tetraspanin"/>
    <property type="match status" value="1"/>
</dbReference>
<feature type="transmembrane region" description="Helical" evidence="7">
    <location>
        <begin position="85"/>
        <end position="104"/>
    </location>
</feature>